<evidence type="ECO:0000256" key="1">
    <source>
        <dbReference type="SAM" id="Coils"/>
    </source>
</evidence>
<keyword evidence="3" id="KW-0732">Signal</keyword>
<feature type="compositionally biased region" description="Acidic residues" evidence="2">
    <location>
        <begin position="195"/>
        <end position="205"/>
    </location>
</feature>
<protein>
    <submittedName>
        <fullName evidence="4">Neuropeptide-like 1</fullName>
    </submittedName>
</protein>
<evidence type="ECO:0000256" key="2">
    <source>
        <dbReference type="SAM" id="MobiDB-lite"/>
    </source>
</evidence>
<reference evidence="5" key="2">
    <citation type="journal article" date="2021" name="J. Neurosci.">
        <title>Neuromodulation Can Be Simple: Myoinhibitory Peptide, Contained in Dedicated Regulatory Pathways, Is the Only Neurally-Mediated Peptide Modulator of Stick Insect Leg Muscle.</title>
        <authorList>
            <person name="Liessem S."/>
            <person name="Kowatschew D."/>
            <person name="Dippel S."/>
            <person name="Blanke A."/>
            <person name="Korsching S."/>
            <person name="Guschlbauer C."/>
            <person name="Hooper S.L."/>
            <person name="Predel R."/>
            <person name="Buschges A."/>
        </authorList>
    </citation>
    <scope>NUCLEOTIDE SEQUENCE</scope>
</reference>
<accession>A0A6G4ZU53</accession>
<evidence type="ECO:0000256" key="3">
    <source>
        <dbReference type="SAM" id="SignalP"/>
    </source>
</evidence>
<organism evidence="4">
    <name type="scientific">Carausius morosus</name>
    <name type="common">Indian stick insect</name>
    <name type="synonym">Dixippus morosus</name>
    <dbReference type="NCBI Taxonomy" id="7022"/>
    <lineage>
        <taxon>Eukaryota</taxon>
        <taxon>Metazoa</taxon>
        <taxon>Ecdysozoa</taxon>
        <taxon>Arthropoda</taxon>
        <taxon>Hexapoda</taxon>
        <taxon>Insecta</taxon>
        <taxon>Pterygota</taxon>
        <taxon>Neoptera</taxon>
        <taxon>Polyneoptera</taxon>
        <taxon>Phasmatodea</taxon>
        <taxon>Verophasmatodea</taxon>
        <taxon>Anareolatae</taxon>
        <taxon>Lonchodidae</taxon>
        <taxon>Lonchodinae</taxon>
        <taxon>Carausius</taxon>
    </lineage>
</organism>
<feature type="compositionally biased region" description="Basic and acidic residues" evidence="2">
    <location>
        <begin position="436"/>
        <end position="446"/>
    </location>
</feature>
<dbReference type="EMBL" id="MT879260">
    <property type="protein sequence ID" value="UES72886.1"/>
    <property type="molecule type" value="mRNA"/>
</dbReference>
<feature type="compositionally biased region" description="Acidic residues" evidence="2">
    <location>
        <begin position="296"/>
        <end position="306"/>
    </location>
</feature>
<feature type="compositionally biased region" description="Basic residues" evidence="2">
    <location>
        <begin position="506"/>
        <end position="525"/>
    </location>
</feature>
<evidence type="ECO:0000313" key="4">
    <source>
        <dbReference type="EMBL" id="NHI24436.1"/>
    </source>
</evidence>
<sequence length="525" mass="58289">MTWSLCLLALIFALAQVHADDAEKRNVGSLARARMLPSAGKRYMAALARNGDLPYFAQRQWNKKLHPMVSGGGFDVDKRYVGALARGGALPFARQLRGDDDDDVGNVERILHDILDTEDRWRSQVDELKLQLMRMEVEALQADDDEQPADDEDVKRSVASLMRSGNMHFKSPVGKRNVEALARAGYLPAPKEPQSNEETDVESSEENNHMGKRSIASLAASSQLPYNRGGKRYDHSGDLDSFIRQLYEQEDLDKRNIGSLARGFSLPAGGKRNLGSFARSGGFSAIRNSPAKKGDEEEAEGNDGLEDDKRNLGSFARTRQSPLEGKRYLASALRGRSFSKKDDDEEVKRHVGSMARSNYLPFGKRFGEDDAEQYLQVVDGDLEQKRHLGSLAASGRQSLHKKSSRSTGSDLAAYRSNDTAAGDASHNTKSSASADEAVHTPDEASSKRTKRQAYFIPAPPSEISDEYPMPVIQNSELFDYEDMEDLLTGEGTPSKRFLGRIPQMGPRRRPKNWSGHQRRAHSRSD</sequence>
<feature type="region of interest" description="Disordered" evidence="2">
    <location>
        <begin position="281"/>
        <end position="320"/>
    </location>
</feature>
<dbReference type="AlphaFoldDB" id="A0A6G4ZU53"/>
<feature type="region of interest" description="Disordered" evidence="2">
    <location>
        <begin position="186"/>
        <end position="211"/>
    </location>
</feature>
<feature type="compositionally biased region" description="Basic and acidic residues" evidence="2">
    <location>
        <begin position="339"/>
        <end position="349"/>
    </location>
</feature>
<feature type="chain" id="PRO_5036385226" evidence="3">
    <location>
        <begin position="20"/>
        <end position="525"/>
    </location>
</feature>
<dbReference type="EMBL" id="GFAX01100613">
    <property type="protein sequence ID" value="NHI24436.1"/>
    <property type="molecule type" value="Transcribed_RNA"/>
</dbReference>
<evidence type="ECO:0000313" key="5">
    <source>
        <dbReference type="EMBL" id="UES72886.1"/>
    </source>
</evidence>
<dbReference type="GO" id="GO:0007218">
    <property type="term" value="P:neuropeptide signaling pathway"/>
    <property type="evidence" value="ECO:0007669"/>
    <property type="project" value="UniProtKB-KW"/>
</dbReference>
<feature type="region of interest" description="Disordered" evidence="2">
    <location>
        <begin position="487"/>
        <end position="525"/>
    </location>
</feature>
<feature type="region of interest" description="Disordered" evidence="2">
    <location>
        <begin position="388"/>
        <end position="452"/>
    </location>
</feature>
<keyword evidence="1" id="KW-0175">Coiled coil</keyword>
<feature type="signal peptide" evidence="3">
    <location>
        <begin position="1"/>
        <end position="19"/>
    </location>
</feature>
<feature type="coiled-coil region" evidence="1">
    <location>
        <begin position="118"/>
        <end position="145"/>
    </location>
</feature>
<feature type="region of interest" description="Disordered" evidence="2">
    <location>
        <begin position="337"/>
        <end position="363"/>
    </location>
</feature>
<feature type="region of interest" description="Disordered" evidence="2">
    <location>
        <begin position="218"/>
        <end position="237"/>
    </location>
</feature>
<name>A0A6G4ZU53_CARMO</name>
<proteinExistence type="evidence at transcript level"/>
<reference evidence="4" key="1">
    <citation type="journal article" date="2018" name="J. Proteome Res.">
        <title>Transcriptomic and Neuropeptidomic Analysis of the Stick Insect, Carausius morosus.</title>
        <authorList>
            <person name="Liessem S"/>
            <person name="Ragionieri L"/>
            <person name="Neupert S"/>
            <person name="Buschges A"/>
            <person name="Predel R."/>
        </authorList>
    </citation>
    <scope>NUCLEOTIDE SEQUENCE</scope>
    <source>
        <strain evidence="4">Adult female</strain>
        <tissue evidence="4">Central nervous system</tissue>
    </source>
</reference>
<keyword evidence="4" id="KW-0527">Neuropeptide</keyword>